<dbReference type="Gene3D" id="3.40.50.300">
    <property type="entry name" value="P-loop containing nucleotide triphosphate hydrolases"/>
    <property type="match status" value="1"/>
</dbReference>
<feature type="signal peptide" evidence="2">
    <location>
        <begin position="1"/>
        <end position="23"/>
    </location>
</feature>
<keyword evidence="2" id="KW-0732">Signal</keyword>
<reference evidence="5 6" key="1">
    <citation type="submission" date="2024-06" db="EMBL/GenBank/DDBJ databases">
        <title>Complete genome of Phlyctema vagabunda strain 19-DSS-EL-015.</title>
        <authorList>
            <person name="Fiorenzani C."/>
        </authorList>
    </citation>
    <scope>NUCLEOTIDE SEQUENCE [LARGE SCALE GENOMIC DNA]</scope>
    <source>
        <strain evidence="5 6">19-DSS-EL-015</strain>
    </source>
</reference>
<dbReference type="InterPro" id="IPR056884">
    <property type="entry name" value="NPHP3-like_N"/>
</dbReference>
<evidence type="ECO:0000259" key="3">
    <source>
        <dbReference type="Pfam" id="PF17107"/>
    </source>
</evidence>
<name>A0ABR4PPD9_9HELO</name>
<protein>
    <submittedName>
        <fullName evidence="5">Zinc finger protein</fullName>
    </submittedName>
</protein>
<dbReference type="PANTHER" id="PTHR10039:SF14">
    <property type="entry name" value="NACHT DOMAIN-CONTAINING PROTEIN"/>
    <property type="match status" value="1"/>
</dbReference>
<keyword evidence="6" id="KW-1185">Reference proteome</keyword>
<comment type="caution">
    <text evidence="5">The sequence shown here is derived from an EMBL/GenBank/DDBJ whole genome shotgun (WGS) entry which is preliminary data.</text>
</comment>
<dbReference type="SUPFAM" id="SSF52540">
    <property type="entry name" value="P-loop containing nucleoside triphosphate hydrolases"/>
    <property type="match status" value="1"/>
</dbReference>
<feature type="chain" id="PRO_5047247979" evidence="2">
    <location>
        <begin position="24"/>
        <end position="1217"/>
    </location>
</feature>
<accession>A0ABR4PPD9</accession>
<feature type="domain" description="Nephrocystin 3-like N-terminal" evidence="4">
    <location>
        <begin position="231"/>
        <end position="399"/>
    </location>
</feature>
<dbReference type="InterPro" id="IPR027417">
    <property type="entry name" value="P-loop_NTPase"/>
</dbReference>
<evidence type="ECO:0000256" key="2">
    <source>
        <dbReference type="SAM" id="SignalP"/>
    </source>
</evidence>
<feature type="domain" description="NACHT-NTPase and P-loop NTPases N-terminal" evidence="3">
    <location>
        <begin position="14"/>
        <end position="136"/>
    </location>
</feature>
<evidence type="ECO:0000256" key="1">
    <source>
        <dbReference type="ARBA" id="ARBA00022737"/>
    </source>
</evidence>
<sequence>MSGIGEAGLALGIVSSIISIVTAAKDVYEAANNATGLPKAFDGAAAKFPLILILMDEATTYLQRSDVDPKICKAIRRVLEPCEKSSNDLFEIFDGVVSTPGISKKWDRYWNAARKLGKGGRVESLIGDILQNLNLLSTFFAFPESIQRELNKARNEVSMMGPSLPDNFVATSLTMPSFQTLETRHHIDQKQSSASKLRPWILPESLGAPDFVFDQTFHYDKIFQNPETGYETCNWIFQTRAYFNINNAKTPSILWIKGAAGSGKSVICASIINRIQSKNNTKRAHILYCYGHCDLAPLTSMTLVRVLLAQVIQWDISEIILEIEMFYKLNQVLKEYDSILEEEVWNLLSRILKLVNEKIFMVIDGLQECAQPLVTAKFLVTLATKLAPTNSISLIVSSRFDSQLVFQNQSLKTRLNGCSIKASQVEITQQQNSEDLKQFITYKVAVHPSFFSTSDKIKERFIDGVLTRADGMFLFASLVLDDLKRDNILSIAAVDATLAKIPNRLPEIYESYLKIPRHSRKGEETLSWIIHSFSYLTWHELQSGLAIVDSGFSEDEIIQDTCQDFIQHSCGPLVECFGEKIEYLRFIHPTVNEFLRDNSHLRHNSQEETSVNIQGGHSMLASKLLTFLDHDDLPDYSPFDEEPPLSIIQSYTQQTGYGIYYYATFNWYKHLKECDKSVNSVLEEKVLGFLMSTSAVIRWLKSTLIMVDASRDGKDSSSVTADVIDSLQGWVQGKTWSNPQSPVLVQSWIKGFLELMLDWGKVLELQPYWIHYLHHQLLPEGNYFRNLLDEDGDHSIIQFRPEKIISKSSAAVTWPERCFAVDINRDLAFTYDEPFISCYHMRTSMFTADFSIDKADDITGPLILRKGMICPQNRYLAIMFEATEAITDPISSNIRGGQQLQLNFLGVNEKPLAWKLEHESDLCQTPIIAEMLGIQRTKVVVCLFELHHEGPARTHLFRFPKWATTPILETGSQIIKWTLDDIDALNFSPDSTKLATPFGVFDLSSGHKESRWTFHNDPFLKGGKVTVDFTTFVTVQRQFADSVLKLYSLKAENKEEFEFPGIVHILAVSNHGRFHLLLRVQTFKGRVVRVSKGPTPQEGNIGVFDCEKKSWTPLLILEPPTSKRQASWNLANYEFQPQFSPEAQGKKAVNKVLCYIPKGWKLANNVRCSSQIDPKHDLILQFEAEKFVNGFGKNPSLKLQIPINSQRWVIAQFRGSD</sequence>
<evidence type="ECO:0000313" key="6">
    <source>
        <dbReference type="Proteomes" id="UP001629113"/>
    </source>
</evidence>
<gene>
    <name evidence="5" type="ORF">PVAG01_04526</name>
</gene>
<keyword evidence="1" id="KW-0677">Repeat</keyword>
<dbReference type="Pfam" id="PF17107">
    <property type="entry name" value="SesA"/>
    <property type="match status" value="1"/>
</dbReference>
<dbReference type="InterPro" id="IPR031352">
    <property type="entry name" value="SesA"/>
</dbReference>
<evidence type="ECO:0000259" key="4">
    <source>
        <dbReference type="Pfam" id="PF24883"/>
    </source>
</evidence>
<dbReference type="EMBL" id="JBFCZG010000003">
    <property type="protein sequence ID" value="KAL3425245.1"/>
    <property type="molecule type" value="Genomic_DNA"/>
</dbReference>
<proteinExistence type="predicted"/>
<dbReference type="PANTHER" id="PTHR10039">
    <property type="entry name" value="AMELOGENIN"/>
    <property type="match status" value="1"/>
</dbReference>
<evidence type="ECO:0000313" key="5">
    <source>
        <dbReference type="EMBL" id="KAL3425245.1"/>
    </source>
</evidence>
<dbReference type="Proteomes" id="UP001629113">
    <property type="component" value="Unassembled WGS sequence"/>
</dbReference>
<dbReference type="Pfam" id="PF24883">
    <property type="entry name" value="NPHP3_N"/>
    <property type="match status" value="1"/>
</dbReference>
<organism evidence="5 6">
    <name type="scientific">Phlyctema vagabunda</name>
    <dbReference type="NCBI Taxonomy" id="108571"/>
    <lineage>
        <taxon>Eukaryota</taxon>
        <taxon>Fungi</taxon>
        <taxon>Dikarya</taxon>
        <taxon>Ascomycota</taxon>
        <taxon>Pezizomycotina</taxon>
        <taxon>Leotiomycetes</taxon>
        <taxon>Helotiales</taxon>
        <taxon>Dermateaceae</taxon>
        <taxon>Phlyctema</taxon>
    </lineage>
</organism>